<dbReference type="UniPathway" id="UPA00219"/>
<dbReference type="InterPro" id="IPR005762">
    <property type="entry name" value="MurD"/>
</dbReference>
<dbReference type="InterPro" id="IPR013221">
    <property type="entry name" value="Mur_ligase_cen"/>
</dbReference>
<evidence type="ECO:0000256" key="3">
    <source>
        <dbReference type="ARBA" id="ARBA00022490"/>
    </source>
</evidence>
<keyword evidence="7" id="KW-0131">Cell cycle</keyword>
<dbReference type="PANTHER" id="PTHR43692">
    <property type="entry name" value="UDP-N-ACETYLMURAMOYLALANINE--D-GLUTAMATE LIGASE"/>
    <property type="match status" value="1"/>
</dbReference>
<dbReference type="InterPro" id="IPR036615">
    <property type="entry name" value="Mur_ligase_C_dom_sf"/>
</dbReference>
<comment type="caution">
    <text evidence="10">The sequence shown here is derived from an EMBL/GenBank/DDBJ whole genome shotgun (WGS) entry which is preliminary data.</text>
</comment>
<keyword evidence="5" id="KW-0547">Nucleotide-binding</keyword>
<dbReference type="InterPro" id="IPR004101">
    <property type="entry name" value="Mur_ligase_C"/>
</dbReference>
<proteinExistence type="predicted"/>
<dbReference type="Gene3D" id="3.90.190.20">
    <property type="entry name" value="Mur ligase, C-terminal domain"/>
    <property type="match status" value="1"/>
</dbReference>
<dbReference type="PANTHER" id="PTHR43692:SF1">
    <property type="entry name" value="UDP-N-ACETYLMURAMOYLALANINE--D-GLUTAMATE LIGASE"/>
    <property type="match status" value="1"/>
</dbReference>
<evidence type="ECO:0000313" key="10">
    <source>
        <dbReference type="EMBL" id="OGK31399.1"/>
    </source>
</evidence>
<feature type="domain" description="Mur ligase C-terminal" evidence="8">
    <location>
        <begin position="304"/>
        <end position="407"/>
    </location>
</feature>
<organism evidence="10 11">
    <name type="scientific">Candidatus Roizmanbacteria bacterium RIFCSPHIGHO2_12_FULL_33_9</name>
    <dbReference type="NCBI Taxonomy" id="1802045"/>
    <lineage>
        <taxon>Bacteria</taxon>
        <taxon>Candidatus Roizmaniibacteriota</taxon>
    </lineage>
</organism>
<comment type="subcellular location">
    <subcellularLocation>
        <location evidence="1 7">Cytoplasm</location>
    </subcellularLocation>
</comment>
<protein>
    <recommendedName>
        <fullName evidence="7">UDP-N-acetylmuramoylalanine--D-glutamate ligase</fullName>
        <ecNumber evidence="7">6.3.2.9</ecNumber>
    </recommendedName>
</protein>
<dbReference type="NCBIfam" id="TIGR01087">
    <property type="entry name" value="murD"/>
    <property type="match status" value="1"/>
</dbReference>
<comment type="pathway">
    <text evidence="2 7">Cell wall biogenesis; peptidoglycan biosynthesis.</text>
</comment>
<dbReference type="GO" id="GO:0051301">
    <property type="term" value="P:cell division"/>
    <property type="evidence" value="ECO:0007669"/>
    <property type="project" value="UniProtKB-KW"/>
</dbReference>
<gene>
    <name evidence="10" type="ORF">A3F29_01575</name>
</gene>
<keyword evidence="7" id="KW-0132">Cell division</keyword>
<accession>A0A1F7HJK5</accession>
<dbReference type="GO" id="GO:0005737">
    <property type="term" value="C:cytoplasm"/>
    <property type="evidence" value="ECO:0007669"/>
    <property type="project" value="UniProtKB-SubCell"/>
</dbReference>
<dbReference type="EC" id="6.3.2.9" evidence="7"/>
<dbReference type="Gene3D" id="3.40.50.720">
    <property type="entry name" value="NAD(P)-binding Rossmann-like Domain"/>
    <property type="match status" value="1"/>
</dbReference>
<evidence type="ECO:0000259" key="8">
    <source>
        <dbReference type="Pfam" id="PF02875"/>
    </source>
</evidence>
<evidence type="ECO:0000256" key="4">
    <source>
        <dbReference type="ARBA" id="ARBA00022598"/>
    </source>
</evidence>
<dbReference type="GO" id="GO:0009252">
    <property type="term" value="P:peptidoglycan biosynthetic process"/>
    <property type="evidence" value="ECO:0007669"/>
    <property type="project" value="UniProtKB-UniPathway"/>
</dbReference>
<name>A0A1F7HJK5_9BACT</name>
<keyword evidence="7" id="KW-0133">Cell shape</keyword>
<dbReference type="GO" id="GO:0005524">
    <property type="term" value="F:ATP binding"/>
    <property type="evidence" value="ECO:0007669"/>
    <property type="project" value="UniProtKB-KW"/>
</dbReference>
<dbReference type="GO" id="GO:0008764">
    <property type="term" value="F:UDP-N-acetylmuramoylalanine-D-glutamate ligase activity"/>
    <property type="evidence" value="ECO:0007669"/>
    <property type="project" value="UniProtKB-EC"/>
</dbReference>
<dbReference type="Pfam" id="PF21799">
    <property type="entry name" value="MurD-like_N"/>
    <property type="match status" value="1"/>
</dbReference>
<sequence>MANGLIQQLSNQFRGKKVLVVGLGLQEGGVGLARFFSELGAKVTVTDIKSKEELLESIIKLNGLEINYSLGGHKLLDFLESDVIFKGPSVLWDHEYIVKAEAKGIPIEMEISFTVSHLKSKIIGITGTRGKTTIVEMIHSLLQKTGKKVYKAGNLSGISTINLLKDATEDDLVVLELSSWSLSGFHKKKISPNIAVFTNFYPDHLNYYKNMDDYFYDKKAIFLYQQKSDYLFINNQLIDKIDETEIKGNVKFYDEQSFKSQLDYLKGEHNKENAAAAYLVGKLFNLSDKQIYDELKSFKPVKYRQEIVKITDGITIVNDSTSTTPTSTIKAIETFTDKPIILILGGHSKHLPFNRLIGKLSEVEYIVLIKGSFTEEVLADLKSRFFNKISTVFDSLEKAVEFAHNFANQLNKESYILFSPGATSFAMFKNEFDRGDKFNEYVKGL</sequence>
<evidence type="ECO:0000256" key="6">
    <source>
        <dbReference type="ARBA" id="ARBA00022840"/>
    </source>
</evidence>
<dbReference type="Gene3D" id="3.40.1190.10">
    <property type="entry name" value="Mur-like, catalytic domain"/>
    <property type="match status" value="1"/>
</dbReference>
<keyword evidence="7" id="KW-0573">Peptidoglycan synthesis</keyword>
<comment type="catalytic activity">
    <reaction evidence="7">
        <text>UDP-N-acetyl-alpha-D-muramoyl-L-alanine + D-glutamate + ATP = UDP-N-acetyl-alpha-D-muramoyl-L-alanyl-D-glutamate + ADP + phosphate + H(+)</text>
        <dbReference type="Rhea" id="RHEA:16429"/>
        <dbReference type="ChEBI" id="CHEBI:15378"/>
        <dbReference type="ChEBI" id="CHEBI:29986"/>
        <dbReference type="ChEBI" id="CHEBI:30616"/>
        <dbReference type="ChEBI" id="CHEBI:43474"/>
        <dbReference type="ChEBI" id="CHEBI:83898"/>
        <dbReference type="ChEBI" id="CHEBI:83900"/>
        <dbReference type="ChEBI" id="CHEBI:456216"/>
        <dbReference type="EC" id="6.3.2.9"/>
    </reaction>
</comment>
<keyword evidence="4 10" id="KW-0436">Ligase</keyword>
<evidence type="ECO:0000256" key="1">
    <source>
        <dbReference type="ARBA" id="ARBA00004496"/>
    </source>
</evidence>
<dbReference type="GO" id="GO:0008360">
    <property type="term" value="P:regulation of cell shape"/>
    <property type="evidence" value="ECO:0007669"/>
    <property type="project" value="UniProtKB-KW"/>
</dbReference>
<dbReference type="EMBL" id="MFZV01000007">
    <property type="protein sequence ID" value="OGK31399.1"/>
    <property type="molecule type" value="Genomic_DNA"/>
</dbReference>
<dbReference type="SUPFAM" id="SSF51984">
    <property type="entry name" value="MurCD N-terminal domain"/>
    <property type="match status" value="1"/>
</dbReference>
<dbReference type="Pfam" id="PF02875">
    <property type="entry name" value="Mur_ligase_C"/>
    <property type="match status" value="1"/>
</dbReference>
<dbReference type="GO" id="GO:0071555">
    <property type="term" value="P:cell wall organization"/>
    <property type="evidence" value="ECO:0007669"/>
    <property type="project" value="UniProtKB-KW"/>
</dbReference>
<dbReference type="SUPFAM" id="SSF53623">
    <property type="entry name" value="MurD-like peptide ligases, catalytic domain"/>
    <property type="match status" value="1"/>
</dbReference>
<dbReference type="AlphaFoldDB" id="A0A1F7HJK5"/>
<evidence type="ECO:0000256" key="2">
    <source>
        <dbReference type="ARBA" id="ARBA00004752"/>
    </source>
</evidence>
<keyword evidence="3" id="KW-0963">Cytoplasm</keyword>
<dbReference type="Proteomes" id="UP000177199">
    <property type="component" value="Unassembled WGS sequence"/>
</dbReference>
<dbReference type="SUPFAM" id="SSF53244">
    <property type="entry name" value="MurD-like peptide ligases, peptide-binding domain"/>
    <property type="match status" value="1"/>
</dbReference>
<evidence type="ECO:0000259" key="9">
    <source>
        <dbReference type="Pfam" id="PF08245"/>
    </source>
</evidence>
<keyword evidence="6" id="KW-0067">ATP-binding</keyword>
<dbReference type="InterPro" id="IPR036565">
    <property type="entry name" value="Mur-like_cat_sf"/>
</dbReference>
<dbReference type="Pfam" id="PF08245">
    <property type="entry name" value="Mur_ligase_M"/>
    <property type="match status" value="1"/>
</dbReference>
<reference evidence="10 11" key="1">
    <citation type="journal article" date="2016" name="Nat. Commun.">
        <title>Thousands of microbial genomes shed light on interconnected biogeochemical processes in an aquifer system.</title>
        <authorList>
            <person name="Anantharaman K."/>
            <person name="Brown C.T."/>
            <person name="Hug L.A."/>
            <person name="Sharon I."/>
            <person name="Castelle C.J."/>
            <person name="Probst A.J."/>
            <person name="Thomas B.C."/>
            <person name="Singh A."/>
            <person name="Wilkins M.J."/>
            <person name="Karaoz U."/>
            <person name="Brodie E.L."/>
            <person name="Williams K.H."/>
            <person name="Hubbard S.S."/>
            <person name="Banfield J.F."/>
        </authorList>
    </citation>
    <scope>NUCLEOTIDE SEQUENCE [LARGE SCALE GENOMIC DNA]</scope>
</reference>
<evidence type="ECO:0000313" key="11">
    <source>
        <dbReference type="Proteomes" id="UP000177199"/>
    </source>
</evidence>
<feature type="domain" description="Mur ligase central" evidence="9">
    <location>
        <begin position="125"/>
        <end position="240"/>
    </location>
</feature>
<evidence type="ECO:0000256" key="5">
    <source>
        <dbReference type="ARBA" id="ARBA00022741"/>
    </source>
</evidence>
<keyword evidence="7" id="KW-0961">Cell wall biogenesis/degradation</keyword>
<comment type="function">
    <text evidence="7">Cell wall formation. Catalyzes the addition of glutamate to the nucleotide precursor UDP-N-acetylmuramoyl-L-alanine (UMA).</text>
</comment>
<evidence type="ECO:0000256" key="7">
    <source>
        <dbReference type="RuleBase" id="RU003664"/>
    </source>
</evidence>